<comment type="caution">
    <text evidence="2">The sequence shown here is derived from an EMBL/GenBank/DDBJ whole genome shotgun (WGS) entry which is preliminary data.</text>
</comment>
<evidence type="ECO:0000259" key="1">
    <source>
        <dbReference type="SMART" id="SM00331"/>
    </source>
</evidence>
<gene>
    <name evidence="2" type="ORF">J2S05_003382</name>
</gene>
<dbReference type="PANTHER" id="PTHR35801">
    <property type="entry name" value="PHOSPHOSERINE PHOSPHATASE RSBX"/>
    <property type="match status" value="1"/>
</dbReference>
<dbReference type="GO" id="GO:0016787">
    <property type="term" value="F:hydrolase activity"/>
    <property type="evidence" value="ECO:0007669"/>
    <property type="project" value="UniProtKB-KW"/>
</dbReference>
<organism evidence="2 3">
    <name type="scientific">Alkalicoccobacillus murimartini</name>
    <dbReference type="NCBI Taxonomy" id="171685"/>
    <lineage>
        <taxon>Bacteria</taxon>
        <taxon>Bacillati</taxon>
        <taxon>Bacillota</taxon>
        <taxon>Bacilli</taxon>
        <taxon>Bacillales</taxon>
        <taxon>Bacillaceae</taxon>
        <taxon>Alkalicoccobacillus</taxon>
    </lineage>
</organism>
<dbReference type="SUPFAM" id="SSF81606">
    <property type="entry name" value="PP2C-like"/>
    <property type="match status" value="1"/>
</dbReference>
<dbReference type="InterPro" id="IPR036457">
    <property type="entry name" value="PPM-type-like_dom_sf"/>
</dbReference>
<accession>A0ABT9YL24</accession>
<dbReference type="Gene3D" id="3.60.40.10">
    <property type="entry name" value="PPM-type phosphatase domain"/>
    <property type="match status" value="1"/>
</dbReference>
<feature type="domain" description="PPM-type phosphatase" evidence="1">
    <location>
        <begin position="9"/>
        <end position="199"/>
    </location>
</feature>
<dbReference type="Pfam" id="PF07228">
    <property type="entry name" value="SpoIIE"/>
    <property type="match status" value="1"/>
</dbReference>
<evidence type="ECO:0000313" key="3">
    <source>
        <dbReference type="Proteomes" id="UP001225034"/>
    </source>
</evidence>
<proteinExistence type="predicted"/>
<dbReference type="InterPro" id="IPR039248">
    <property type="entry name" value="Ptase_RsbX"/>
</dbReference>
<dbReference type="InterPro" id="IPR001932">
    <property type="entry name" value="PPM-type_phosphatase-like_dom"/>
</dbReference>
<protein>
    <submittedName>
        <fullName evidence="2">Negative regulator of sigma-B (Phosphoserine phosphatase)</fullName>
        <ecNumber evidence="2">3.1.3.3</ecNumber>
    </submittedName>
</protein>
<keyword evidence="3" id="KW-1185">Reference proteome</keyword>
<keyword evidence="2" id="KW-0378">Hydrolase</keyword>
<dbReference type="EC" id="3.1.3.3" evidence="2"/>
<reference evidence="2 3" key="1">
    <citation type="submission" date="2023-07" db="EMBL/GenBank/DDBJ databases">
        <title>Genomic Encyclopedia of Type Strains, Phase IV (KMG-IV): sequencing the most valuable type-strain genomes for metagenomic binning, comparative biology and taxonomic classification.</title>
        <authorList>
            <person name="Goeker M."/>
        </authorList>
    </citation>
    <scope>NUCLEOTIDE SEQUENCE [LARGE SCALE GENOMIC DNA]</scope>
    <source>
        <strain evidence="2 3">DSM 19154</strain>
    </source>
</reference>
<dbReference type="Proteomes" id="UP001225034">
    <property type="component" value="Unassembled WGS sequence"/>
</dbReference>
<name>A0ABT9YL24_9BACI</name>
<dbReference type="SMART" id="SM00331">
    <property type="entry name" value="PP2C_SIG"/>
    <property type="match status" value="1"/>
</dbReference>
<evidence type="ECO:0000313" key="2">
    <source>
        <dbReference type="EMBL" id="MDQ0208570.1"/>
    </source>
</evidence>
<sequence>MVMYTEDKNIEVAVLQRSKNSGEFCGDAHAVIKTDTYVVCAVIDGLGSGEGASKSAQAALRMVEEHHELPVKTIVEMCNRSLLSMRGAVITVVKLVFKDRQISYSNFGNIGFTMYNPNGSTVQPLPTRGYLCGRNEKIKESQFQYDEGTIFVLYSDGVASPPPKRMLLHVTELRENSDAIFDQARYVENDDITLLIGKLR</sequence>
<dbReference type="RefSeq" id="WP_306984733.1">
    <property type="nucleotide sequence ID" value="NZ_JAUSUA010000006.1"/>
</dbReference>
<dbReference type="PANTHER" id="PTHR35801:SF1">
    <property type="entry name" value="PHOSPHOSERINE PHOSPHATASE RSBX"/>
    <property type="match status" value="1"/>
</dbReference>
<dbReference type="EMBL" id="JAUSUA010000006">
    <property type="protein sequence ID" value="MDQ0208570.1"/>
    <property type="molecule type" value="Genomic_DNA"/>
</dbReference>